<evidence type="ECO:0000313" key="4">
    <source>
        <dbReference type="EMBL" id="SOE52470.1"/>
    </source>
</evidence>
<keyword evidence="1" id="KW-0812">Transmembrane</keyword>
<feature type="domain" description="DUF112" evidence="2">
    <location>
        <begin position="20"/>
        <end position="440"/>
    </location>
</feature>
<dbReference type="Proteomes" id="UP000078558">
    <property type="component" value="Chromosome I"/>
</dbReference>
<dbReference type="InterPro" id="IPR002823">
    <property type="entry name" value="DUF112_TM"/>
</dbReference>
<dbReference type="EMBL" id="LT907988">
    <property type="protein sequence ID" value="SOE52470.1"/>
    <property type="molecule type" value="Genomic_DNA"/>
</dbReference>
<feature type="transmembrane region" description="Helical" evidence="1">
    <location>
        <begin position="320"/>
        <end position="343"/>
    </location>
</feature>
<evidence type="ECO:0000256" key="1">
    <source>
        <dbReference type="SAM" id="Phobius"/>
    </source>
</evidence>
<dbReference type="STRING" id="1851544.ODI_00989"/>
<dbReference type="OrthoDB" id="8682236at2"/>
<name>A0A1C3K5Y5_9BURK</name>
<accession>A0A1C3K5Y5</accession>
<reference evidence="3 5" key="1">
    <citation type="submission" date="2016-06" db="EMBL/GenBank/DDBJ databases">
        <authorList>
            <person name="Kjaerup R.B."/>
            <person name="Dalgaard T.S."/>
            <person name="Juul-Madsen H.R."/>
        </authorList>
    </citation>
    <scope>NUCLEOTIDE SEQUENCE [LARGE SCALE GENOMIC DNA]</scope>
    <source>
        <strain evidence="3">Orrdi1</strain>
    </source>
</reference>
<dbReference type="EMBL" id="FLRC01000044">
    <property type="protein sequence ID" value="SBT26864.1"/>
    <property type="molecule type" value="Genomic_DNA"/>
</dbReference>
<feature type="transmembrane region" description="Helical" evidence="1">
    <location>
        <begin position="464"/>
        <end position="488"/>
    </location>
</feature>
<reference evidence="4 5" key="2">
    <citation type="submission" date="2017-08" db="EMBL/GenBank/DDBJ databases">
        <authorList>
            <person name="de Groot N.N."/>
        </authorList>
    </citation>
    <scope>NUCLEOTIDE SEQUENCE [LARGE SCALE GENOMIC DNA]</scope>
    <source>
        <strain evidence="4">Orrdi1</strain>
    </source>
</reference>
<feature type="transmembrane region" description="Helical" evidence="1">
    <location>
        <begin position="415"/>
        <end position="444"/>
    </location>
</feature>
<feature type="transmembrane region" description="Helical" evidence="1">
    <location>
        <begin position="147"/>
        <end position="163"/>
    </location>
</feature>
<feature type="transmembrane region" description="Helical" evidence="1">
    <location>
        <begin position="200"/>
        <end position="221"/>
    </location>
</feature>
<evidence type="ECO:0000313" key="3">
    <source>
        <dbReference type="EMBL" id="SBT26864.1"/>
    </source>
</evidence>
<evidence type="ECO:0000313" key="5">
    <source>
        <dbReference type="Proteomes" id="UP000078558"/>
    </source>
</evidence>
<dbReference type="Pfam" id="PF01970">
    <property type="entry name" value="TctA"/>
    <property type="match status" value="1"/>
</dbReference>
<dbReference type="RefSeq" id="WP_067757402.1">
    <property type="nucleotide sequence ID" value="NZ_LT907988.1"/>
</dbReference>
<protein>
    <submittedName>
        <fullName evidence="3">Tricarboxylate transport membrane protein TctA</fullName>
    </submittedName>
</protein>
<feature type="transmembrane region" description="Helical" evidence="1">
    <location>
        <begin position="254"/>
        <end position="282"/>
    </location>
</feature>
<dbReference type="KEGG" id="odi:ODI_R4212"/>
<dbReference type="AlphaFoldDB" id="A0A1C3K5Y5"/>
<keyword evidence="5" id="KW-1185">Reference proteome</keyword>
<feature type="transmembrane region" description="Helical" evidence="1">
    <location>
        <begin position="170"/>
        <end position="188"/>
    </location>
</feature>
<feature type="transmembrane region" description="Helical" evidence="1">
    <location>
        <begin position="43"/>
        <end position="69"/>
    </location>
</feature>
<organism evidence="3 5">
    <name type="scientific">Orrella dioscoreae</name>
    <dbReference type="NCBI Taxonomy" id="1851544"/>
    <lineage>
        <taxon>Bacteria</taxon>
        <taxon>Pseudomonadati</taxon>
        <taxon>Pseudomonadota</taxon>
        <taxon>Betaproteobacteria</taxon>
        <taxon>Burkholderiales</taxon>
        <taxon>Alcaligenaceae</taxon>
        <taxon>Orrella</taxon>
    </lineage>
</organism>
<feature type="transmembrane region" description="Helical" evidence="1">
    <location>
        <begin position="355"/>
        <end position="379"/>
    </location>
</feature>
<feature type="transmembrane region" description="Helical" evidence="1">
    <location>
        <begin position="14"/>
        <end position="36"/>
    </location>
</feature>
<sequence length="502" mass="52048">MDSLILLAQGIGQAMTWSVLVATLVGVLIGLMVGVLPGLGPAAGVAIMLPVAVGFGGVEAIAGLGGIYYGAMFGGAVTSILLGIPGESASVMTVLDGYAMAKQGRAGEALGISVFSSFIGGLVGLLLMALLALVIARAAIKFGPTEMTAVMVLAFSLVSVLGGRNIVKGFTALGLGIWIGMIGMDPISGPPRYTFELMDLLDGVDFTIIAVGIFGLAEIFYNLSEKSEGKRVAARYSLRSLLPRATHMIQCKGAVALGSIMGFLVGVLPGVGATAATMLAYAATKKVSRTPEAFGKGAMQGVAAPEAANNSAAYVSMVPMFTLGIPGSATTAIMLGGLLMLGLQPGPLLFANNPDFVWTVFGSFWIGNLMLLFLTLLMIPLLASVVFVSTALLYPVVIGMILFGVYSINYAMTDVLLALIAGGLGYLMLKLEYSAVPLVLGVVLGPMLENNIRRTLILSEGGLGVFFARPISLAFFIMAAVVILFPLVSRTLRRKTREVSTA</sequence>
<proteinExistence type="predicted"/>
<evidence type="ECO:0000259" key="2">
    <source>
        <dbReference type="Pfam" id="PF01970"/>
    </source>
</evidence>
<keyword evidence="1" id="KW-1133">Transmembrane helix</keyword>
<dbReference type="PANTHER" id="PTHR35342:SF5">
    <property type="entry name" value="TRICARBOXYLIC TRANSPORT PROTEIN"/>
    <property type="match status" value="1"/>
</dbReference>
<keyword evidence="1" id="KW-0472">Membrane</keyword>
<dbReference type="PANTHER" id="PTHR35342">
    <property type="entry name" value="TRICARBOXYLIC TRANSPORT PROTEIN"/>
    <property type="match status" value="1"/>
</dbReference>
<feature type="transmembrane region" description="Helical" evidence="1">
    <location>
        <begin position="385"/>
        <end position="408"/>
    </location>
</feature>
<feature type="transmembrane region" description="Helical" evidence="1">
    <location>
        <begin position="110"/>
        <end position="135"/>
    </location>
</feature>
<feature type="transmembrane region" description="Helical" evidence="1">
    <location>
        <begin position="75"/>
        <end position="98"/>
    </location>
</feature>
<gene>
    <name evidence="3" type="ORF">ODI_00989</name>
    <name evidence="4" type="ORF">ODI_R4212</name>
</gene>